<organism evidence="2 3">
    <name type="scientific">Novosphingobium mangrovi</name>
    <name type="common">ex Hu et al. 2023</name>
    <dbReference type="NCBI Taxonomy" id="2930094"/>
    <lineage>
        <taxon>Bacteria</taxon>
        <taxon>Pseudomonadati</taxon>
        <taxon>Pseudomonadota</taxon>
        <taxon>Alphaproteobacteria</taxon>
        <taxon>Sphingomonadales</taxon>
        <taxon>Sphingomonadaceae</taxon>
        <taxon>Novosphingobium</taxon>
    </lineage>
</organism>
<evidence type="ECO:0000256" key="1">
    <source>
        <dbReference type="SAM" id="Phobius"/>
    </source>
</evidence>
<feature type="transmembrane region" description="Helical" evidence="1">
    <location>
        <begin position="37"/>
        <end position="54"/>
    </location>
</feature>
<keyword evidence="1" id="KW-0812">Transmembrane</keyword>
<dbReference type="Proteomes" id="UP001162802">
    <property type="component" value="Unassembled WGS sequence"/>
</dbReference>
<gene>
    <name evidence="2" type="ORF">MTR65_05585</name>
</gene>
<keyword evidence="3" id="KW-1185">Reference proteome</keyword>
<evidence type="ECO:0000313" key="2">
    <source>
        <dbReference type="EMBL" id="MCJ1960142.1"/>
    </source>
</evidence>
<accession>A0ABT0AAD4</accession>
<evidence type="ECO:0000313" key="3">
    <source>
        <dbReference type="Proteomes" id="UP001162802"/>
    </source>
</evidence>
<feature type="transmembrane region" description="Helical" evidence="1">
    <location>
        <begin position="12"/>
        <end position="31"/>
    </location>
</feature>
<proteinExistence type="predicted"/>
<name>A0ABT0AAD4_9SPHN</name>
<protein>
    <submittedName>
        <fullName evidence="2">Uncharacterized protein</fullName>
    </submittedName>
</protein>
<dbReference type="RefSeq" id="WP_039393239.1">
    <property type="nucleotide sequence ID" value="NZ_JALHAT010000005.1"/>
</dbReference>
<keyword evidence="1" id="KW-0472">Membrane</keyword>
<reference evidence="2" key="1">
    <citation type="submission" date="2022-03" db="EMBL/GenBank/DDBJ databases">
        <title>Identification of a novel bacterium isolated from mangrove sediments.</title>
        <authorList>
            <person name="Pan X."/>
        </authorList>
    </citation>
    <scope>NUCLEOTIDE SEQUENCE</scope>
    <source>
        <strain evidence="2">B2637</strain>
    </source>
</reference>
<keyword evidence="1" id="KW-1133">Transmembrane helix</keyword>
<dbReference type="EMBL" id="JALHAT010000005">
    <property type="protein sequence ID" value="MCJ1960142.1"/>
    <property type="molecule type" value="Genomic_DNA"/>
</dbReference>
<comment type="caution">
    <text evidence="2">The sequence shown here is derived from an EMBL/GenBank/DDBJ whole genome shotgun (WGS) entry which is preliminary data.</text>
</comment>
<sequence length="66" mass="7200">MNLSSVEMLRVWAGLTGLCLVAFYFGVMSVGGVPSQTVAMLATAIGGFEIFFFGQEQWLKRRGKHG</sequence>